<dbReference type="GO" id="GO:0009289">
    <property type="term" value="C:pilus"/>
    <property type="evidence" value="ECO:0007669"/>
    <property type="project" value="InterPro"/>
</dbReference>
<sequence>MQRLLFLVFALFFISPSVQASVDCSSGSISLEYDNSTTNYYYYDSTQTGPVATLIAKVTNNFNCGADYIDTSSMARRSYLLLPITNGGNCSNGVLTTNIPGVVWRLEGFSCLGNGLKTTKEINSGEIWSGTVGKLVLMLTDEYWQKNTVTRTLSLASPSQGNVRGTNVNVAVTANPATLTHRIQHFGSCSMSVSPVNLDFGTLSPIDINKGAVYKPVAVTWNCVNKALAASGFNLRFDPQNVIDANKATFSANSTDGKKLNFQLVQYNQGKESLIQLNKSIQIYAPSMSDVYSTFNLRVKILPASTYPTGKVTTYLTVIATYK</sequence>
<dbReference type="InterPro" id="IPR036937">
    <property type="entry name" value="Adhesion_dom_fimbrial_sf"/>
</dbReference>
<dbReference type="InterPro" id="IPR008966">
    <property type="entry name" value="Adhesion_dom_sf"/>
</dbReference>
<dbReference type="SUPFAM" id="SSF49401">
    <property type="entry name" value="Bacterial adhesins"/>
    <property type="match status" value="1"/>
</dbReference>
<proteinExistence type="predicted"/>
<evidence type="ECO:0000313" key="3">
    <source>
        <dbReference type="Proteomes" id="UP000518474"/>
    </source>
</evidence>
<accession>A0A7W3G0H6</accession>
<dbReference type="Proteomes" id="UP000518474">
    <property type="component" value="Unassembled WGS sequence"/>
</dbReference>
<gene>
    <name evidence="2" type="ORF">HV245_17910</name>
</gene>
<dbReference type="AlphaFoldDB" id="A0A7W3G0H6"/>
<dbReference type="RefSeq" id="WP_181478892.1">
    <property type="nucleotide sequence ID" value="NZ_CP056697.1"/>
</dbReference>
<feature type="signal peptide" evidence="1">
    <location>
        <begin position="1"/>
        <end position="20"/>
    </location>
</feature>
<name>A0A7W3G0H6_9ESCH</name>
<comment type="caution">
    <text evidence="2">The sequence shown here is derived from an EMBL/GenBank/DDBJ whole genome shotgun (WGS) entry which is preliminary data.</text>
</comment>
<reference evidence="2 3" key="1">
    <citation type="submission" date="2020-06" db="EMBL/GenBank/DDBJ databases">
        <title>REHAB project genomes.</title>
        <authorList>
            <person name="Shaw L.P."/>
        </authorList>
    </citation>
    <scope>NUCLEOTIDE SEQUENCE [LARGE SCALE GENOMIC DNA]</scope>
    <source>
        <strain evidence="2 3">RHBSTW-00604</strain>
    </source>
</reference>
<keyword evidence="1" id="KW-0732">Signal</keyword>
<dbReference type="GO" id="GO:0007155">
    <property type="term" value="P:cell adhesion"/>
    <property type="evidence" value="ECO:0007669"/>
    <property type="project" value="InterPro"/>
</dbReference>
<evidence type="ECO:0000313" key="2">
    <source>
        <dbReference type="EMBL" id="MBA7900001.1"/>
    </source>
</evidence>
<protein>
    <submittedName>
        <fullName evidence="2">Fimbrial protein</fullName>
    </submittedName>
</protein>
<organism evidence="2 3">
    <name type="scientific">Escherichia marmotae</name>
    <dbReference type="NCBI Taxonomy" id="1499973"/>
    <lineage>
        <taxon>Bacteria</taxon>
        <taxon>Pseudomonadati</taxon>
        <taxon>Pseudomonadota</taxon>
        <taxon>Gammaproteobacteria</taxon>
        <taxon>Enterobacterales</taxon>
        <taxon>Enterobacteriaceae</taxon>
        <taxon>Escherichia</taxon>
    </lineage>
</organism>
<feature type="chain" id="PRO_5030617366" evidence="1">
    <location>
        <begin position="21"/>
        <end position="323"/>
    </location>
</feature>
<dbReference type="Gene3D" id="2.60.40.1090">
    <property type="entry name" value="Fimbrial-type adhesion domain"/>
    <property type="match status" value="1"/>
</dbReference>
<evidence type="ECO:0000256" key="1">
    <source>
        <dbReference type="SAM" id="SignalP"/>
    </source>
</evidence>
<dbReference type="EMBL" id="JABXPT010000010">
    <property type="protein sequence ID" value="MBA7900001.1"/>
    <property type="molecule type" value="Genomic_DNA"/>
</dbReference>